<reference evidence="4 5" key="1">
    <citation type="submission" date="2007-11" db="EMBL/GenBank/DDBJ databases">
        <authorList>
            <person name="Wagner-Dobler I."/>
            <person name="Ferriera S."/>
            <person name="Johnson J."/>
            <person name="Kravitz S."/>
            <person name="Beeson K."/>
            <person name="Sutton G."/>
            <person name="Rogers Y.-H."/>
            <person name="Friedman R."/>
            <person name="Frazier M."/>
            <person name="Venter J.C."/>
        </authorList>
    </citation>
    <scope>NUCLEOTIDE SEQUENCE [LARGE SCALE GENOMIC DNA]</scope>
    <source>
        <strain evidence="4 5">HEL-45</strain>
    </source>
</reference>
<dbReference type="Pfam" id="PF00072">
    <property type="entry name" value="Response_reg"/>
    <property type="match status" value="1"/>
</dbReference>
<evidence type="ECO:0000313" key="4">
    <source>
        <dbReference type="EMBL" id="EDQ06269.1"/>
    </source>
</evidence>
<gene>
    <name evidence="4" type="ORF">OIHEL45_05625</name>
</gene>
<accession>A0ABM9X9T3</accession>
<evidence type="ECO:0000313" key="5">
    <source>
        <dbReference type="Proteomes" id="UP000003257"/>
    </source>
</evidence>
<dbReference type="RefSeq" id="WP_007118338.1">
    <property type="nucleotide sequence ID" value="NZ_ABID01000001.1"/>
</dbReference>
<dbReference type="InterPro" id="IPR011006">
    <property type="entry name" value="CheY-like_superfamily"/>
</dbReference>
<dbReference type="InterPro" id="IPR050595">
    <property type="entry name" value="Bact_response_regulator"/>
</dbReference>
<evidence type="ECO:0000259" key="3">
    <source>
        <dbReference type="PROSITE" id="PS50110"/>
    </source>
</evidence>
<dbReference type="PROSITE" id="PS50110">
    <property type="entry name" value="RESPONSE_REGULATORY"/>
    <property type="match status" value="1"/>
</dbReference>
<feature type="modified residue" description="4-aspartylphosphate" evidence="2">
    <location>
        <position position="60"/>
    </location>
</feature>
<organism evidence="4 5">
    <name type="scientific">Sulfitobacter indolifex HEL-45</name>
    <dbReference type="NCBI Taxonomy" id="391624"/>
    <lineage>
        <taxon>Bacteria</taxon>
        <taxon>Pseudomonadati</taxon>
        <taxon>Pseudomonadota</taxon>
        <taxon>Alphaproteobacteria</taxon>
        <taxon>Rhodobacterales</taxon>
        <taxon>Roseobacteraceae</taxon>
        <taxon>Sulfitobacter</taxon>
    </lineage>
</organism>
<comment type="caution">
    <text evidence="4">The sequence shown here is derived from an EMBL/GenBank/DDBJ whole genome shotgun (WGS) entry which is preliminary data.</text>
</comment>
<dbReference type="PANTHER" id="PTHR44591">
    <property type="entry name" value="STRESS RESPONSE REGULATOR PROTEIN 1"/>
    <property type="match status" value="1"/>
</dbReference>
<dbReference type="SMART" id="SM00448">
    <property type="entry name" value="REC"/>
    <property type="match status" value="1"/>
</dbReference>
<dbReference type="Gene3D" id="3.40.50.2300">
    <property type="match status" value="1"/>
</dbReference>
<dbReference type="Proteomes" id="UP000003257">
    <property type="component" value="Unassembled WGS sequence"/>
</dbReference>
<dbReference type="PANTHER" id="PTHR44591:SF3">
    <property type="entry name" value="RESPONSE REGULATORY DOMAIN-CONTAINING PROTEIN"/>
    <property type="match status" value="1"/>
</dbReference>
<name>A0ABM9X9T3_9RHOB</name>
<keyword evidence="5" id="KW-1185">Reference proteome</keyword>
<sequence length="132" mass="14366">MHAKDTKRPAVLIVEDEPLLRMDAVDMIQDAGFKTYDAPSADAAIEIIGSHDDIGILFTDIDMPGSMDGLKLAEYVRAGWPSVKILIASGVIGVGDEEMPEGSKFYAKPYATSLIIDDLRTLIAQDEINSRL</sequence>
<proteinExistence type="predicted"/>
<protein>
    <submittedName>
        <fullName evidence="4">Response regulator receiver domain protein</fullName>
    </submittedName>
</protein>
<evidence type="ECO:0000256" key="1">
    <source>
        <dbReference type="ARBA" id="ARBA00022553"/>
    </source>
</evidence>
<evidence type="ECO:0000256" key="2">
    <source>
        <dbReference type="PROSITE-ProRule" id="PRU00169"/>
    </source>
</evidence>
<dbReference type="SUPFAM" id="SSF52172">
    <property type="entry name" value="CheY-like"/>
    <property type="match status" value="1"/>
</dbReference>
<keyword evidence="1 2" id="KW-0597">Phosphoprotein</keyword>
<dbReference type="EMBL" id="ABID01000001">
    <property type="protein sequence ID" value="EDQ06269.1"/>
    <property type="molecule type" value="Genomic_DNA"/>
</dbReference>
<feature type="domain" description="Response regulatory" evidence="3">
    <location>
        <begin position="10"/>
        <end position="123"/>
    </location>
</feature>
<dbReference type="InterPro" id="IPR001789">
    <property type="entry name" value="Sig_transdc_resp-reg_receiver"/>
</dbReference>